<protein>
    <submittedName>
        <fullName evidence="2">Uncharacterized protein</fullName>
    </submittedName>
</protein>
<name>A0A1R3KZU9_9ROSI</name>
<dbReference type="Proteomes" id="UP000187203">
    <property type="component" value="Unassembled WGS sequence"/>
</dbReference>
<gene>
    <name evidence="2" type="ORF">COLO4_02947</name>
</gene>
<evidence type="ECO:0000256" key="1">
    <source>
        <dbReference type="SAM" id="MobiDB-lite"/>
    </source>
</evidence>
<organism evidence="2 3">
    <name type="scientific">Corchorus olitorius</name>
    <dbReference type="NCBI Taxonomy" id="93759"/>
    <lineage>
        <taxon>Eukaryota</taxon>
        <taxon>Viridiplantae</taxon>
        <taxon>Streptophyta</taxon>
        <taxon>Embryophyta</taxon>
        <taxon>Tracheophyta</taxon>
        <taxon>Spermatophyta</taxon>
        <taxon>Magnoliopsida</taxon>
        <taxon>eudicotyledons</taxon>
        <taxon>Gunneridae</taxon>
        <taxon>Pentapetalae</taxon>
        <taxon>rosids</taxon>
        <taxon>malvids</taxon>
        <taxon>Malvales</taxon>
        <taxon>Malvaceae</taxon>
        <taxon>Grewioideae</taxon>
        <taxon>Apeibeae</taxon>
        <taxon>Corchorus</taxon>
    </lineage>
</organism>
<evidence type="ECO:0000313" key="2">
    <source>
        <dbReference type="EMBL" id="OMP12623.1"/>
    </source>
</evidence>
<reference evidence="3" key="1">
    <citation type="submission" date="2013-09" db="EMBL/GenBank/DDBJ databases">
        <title>Corchorus olitorius genome sequencing.</title>
        <authorList>
            <person name="Alam M."/>
            <person name="Haque M.S."/>
            <person name="Islam M.S."/>
            <person name="Emdad E.M."/>
            <person name="Islam M.M."/>
            <person name="Ahmed B."/>
            <person name="Halim A."/>
            <person name="Hossen Q.M.M."/>
            <person name="Hossain M.Z."/>
            <person name="Ahmed R."/>
            <person name="Khan M.M."/>
            <person name="Islam R."/>
            <person name="Rashid M.M."/>
            <person name="Khan S.A."/>
            <person name="Rahman M.S."/>
            <person name="Alam M."/>
            <person name="Yahiya A.S."/>
            <person name="Khan M.S."/>
            <person name="Azam M.S."/>
            <person name="Haque T."/>
            <person name="Lashkar M.Z.H."/>
            <person name="Akhand A.I."/>
            <person name="Morshed G."/>
            <person name="Roy S."/>
            <person name="Uddin K.S."/>
            <person name="Rabeya T."/>
            <person name="Hossain A.S."/>
            <person name="Chowdhury A."/>
            <person name="Snigdha A.R."/>
            <person name="Mortoza M.S."/>
            <person name="Matin S.A."/>
            <person name="Hoque S.M.E."/>
            <person name="Islam M.K."/>
            <person name="Roy D.K."/>
            <person name="Haider R."/>
            <person name="Moosa M.M."/>
            <person name="Elias S.M."/>
            <person name="Hasan A.M."/>
            <person name="Jahan S."/>
            <person name="Shafiuddin M."/>
            <person name="Mahmood N."/>
            <person name="Shommy N.S."/>
        </authorList>
    </citation>
    <scope>NUCLEOTIDE SEQUENCE [LARGE SCALE GENOMIC DNA]</scope>
    <source>
        <strain evidence="3">cv. O-4</strain>
    </source>
</reference>
<feature type="region of interest" description="Disordered" evidence="1">
    <location>
        <begin position="38"/>
        <end position="61"/>
    </location>
</feature>
<dbReference type="AlphaFoldDB" id="A0A1R3KZU9"/>
<feature type="compositionally biased region" description="Basic and acidic residues" evidence="1">
    <location>
        <begin position="39"/>
        <end position="61"/>
    </location>
</feature>
<sequence length="61" mass="7043">MFNIVLIAQPEMISEEPEEFLRARRRGRVRRISPSAKALMEHERESDAIGRRGETSCRGTD</sequence>
<proteinExistence type="predicted"/>
<evidence type="ECO:0000313" key="3">
    <source>
        <dbReference type="Proteomes" id="UP000187203"/>
    </source>
</evidence>
<comment type="caution">
    <text evidence="2">The sequence shown here is derived from an EMBL/GenBank/DDBJ whole genome shotgun (WGS) entry which is preliminary data.</text>
</comment>
<accession>A0A1R3KZU9</accession>
<keyword evidence="3" id="KW-1185">Reference proteome</keyword>
<dbReference type="EMBL" id="AWUE01008595">
    <property type="protein sequence ID" value="OMP12623.1"/>
    <property type="molecule type" value="Genomic_DNA"/>
</dbReference>